<comment type="caution">
    <text evidence="8">The sequence shown here is derived from an EMBL/GenBank/DDBJ whole genome shotgun (WGS) entry which is preliminary data.</text>
</comment>
<feature type="transmembrane region" description="Helical" evidence="6">
    <location>
        <begin position="191"/>
        <end position="208"/>
    </location>
</feature>
<name>A0A229UXP5_9BACL</name>
<comment type="subcellular location">
    <subcellularLocation>
        <location evidence="1">Cell membrane</location>
        <topology evidence="1">Multi-pass membrane protein</topology>
    </subcellularLocation>
</comment>
<evidence type="ECO:0000256" key="3">
    <source>
        <dbReference type="ARBA" id="ARBA00022692"/>
    </source>
</evidence>
<evidence type="ECO:0000256" key="6">
    <source>
        <dbReference type="SAM" id="Phobius"/>
    </source>
</evidence>
<feature type="transmembrane region" description="Helical" evidence="6">
    <location>
        <begin position="214"/>
        <end position="236"/>
    </location>
</feature>
<accession>A0A229UXP5</accession>
<dbReference type="OrthoDB" id="9796142at2"/>
<organism evidence="8 9">
    <name type="scientific">Paenibacillus rigui</name>
    <dbReference type="NCBI Taxonomy" id="554312"/>
    <lineage>
        <taxon>Bacteria</taxon>
        <taxon>Bacillati</taxon>
        <taxon>Bacillota</taxon>
        <taxon>Bacilli</taxon>
        <taxon>Bacillales</taxon>
        <taxon>Paenibacillaceae</taxon>
        <taxon>Paenibacillus</taxon>
    </lineage>
</organism>
<dbReference type="Gene3D" id="1.20.81.30">
    <property type="entry name" value="Type II secretion system (T2SS), domain F"/>
    <property type="match status" value="1"/>
</dbReference>
<evidence type="ECO:0000313" key="9">
    <source>
        <dbReference type="Proteomes" id="UP000215509"/>
    </source>
</evidence>
<sequence length="245" mass="27975">MQYEIYRMSGREKFWYSVIGIVVLGIIGYLFYKNGAAAAVISIAGLYYPVIRKKELVRKQKTQLRLQFKQMLSSLSSALGAGKSVESAFDEALMDMQLLYPDPRTFIIKELETIRRRVENGDTIEYALKDWSERSGIEDIQQFTEVFMTCKRTGGNMVQVIRRTASIIQEKLDIQQDIQVMMAQKRFESRVLTFAPLIVIAVLSFSSPDYMEPVYQGIGVMIMTVALIVLIGCYALTKMIMNIKV</sequence>
<protein>
    <submittedName>
        <fullName evidence="8">Pilus assembly protein TadB</fullName>
    </submittedName>
</protein>
<keyword evidence="5 6" id="KW-0472">Membrane</keyword>
<evidence type="ECO:0000256" key="2">
    <source>
        <dbReference type="ARBA" id="ARBA00022475"/>
    </source>
</evidence>
<gene>
    <name evidence="8" type="ORF">CF651_01905</name>
</gene>
<dbReference type="InterPro" id="IPR042094">
    <property type="entry name" value="T2SS_GspF_sf"/>
</dbReference>
<evidence type="ECO:0000256" key="5">
    <source>
        <dbReference type="ARBA" id="ARBA00023136"/>
    </source>
</evidence>
<keyword evidence="3 6" id="KW-0812">Transmembrane</keyword>
<feature type="transmembrane region" description="Helical" evidence="6">
    <location>
        <begin position="36"/>
        <end position="51"/>
    </location>
</feature>
<dbReference type="EMBL" id="NMQW01000002">
    <property type="protein sequence ID" value="OXM88252.1"/>
    <property type="molecule type" value="Genomic_DNA"/>
</dbReference>
<proteinExistence type="predicted"/>
<dbReference type="InterPro" id="IPR018076">
    <property type="entry name" value="T2SS_GspF_dom"/>
</dbReference>
<keyword evidence="4 6" id="KW-1133">Transmembrane helix</keyword>
<feature type="transmembrane region" description="Helical" evidence="6">
    <location>
        <begin position="14"/>
        <end position="30"/>
    </location>
</feature>
<evidence type="ECO:0000259" key="7">
    <source>
        <dbReference type="Pfam" id="PF00482"/>
    </source>
</evidence>
<reference evidence="8 9" key="1">
    <citation type="submission" date="2017-07" db="EMBL/GenBank/DDBJ databases">
        <title>Genome sequencing and assembly of Paenibacillus rigui.</title>
        <authorList>
            <person name="Mayilraj S."/>
        </authorList>
    </citation>
    <scope>NUCLEOTIDE SEQUENCE [LARGE SCALE GENOMIC DNA]</scope>
    <source>
        <strain evidence="8 9">JCM 16352</strain>
    </source>
</reference>
<keyword evidence="9" id="KW-1185">Reference proteome</keyword>
<evidence type="ECO:0000313" key="8">
    <source>
        <dbReference type="EMBL" id="OXM88252.1"/>
    </source>
</evidence>
<dbReference type="PANTHER" id="PTHR35007:SF1">
    <property type="entry name" value="PILUS ASSEMBLY PROTEIN"/>
    <property type="match status" value="1"/>
</dbReference>
<dbReference type="Pfam" id="PF00482">
    <property type="entry name" value="T2SSF"/>
    <property type="match status" value="1"/>
</dbReference>
<evidence type="ECO:0000256" key="1">
    <source>
        <dbReference type="ARBA" id="ARBA00004651"/>
    </source>
</evidence>
<dbReference type="AlphaFoldDB" id="A0A229UXP5"/>
<feature type="domain" description="Type II secretion system protein GspF" evidence="7">
    <location>
        <begin position="72"/>
        <end position="203"/>
    </location>
</feature>
<dbReference type="PANTHER" id="PTHR35007">
    <property type="entry name" value="INTEGRAL MEMBRANE PROTEIN-RELATED"/>
    <property type="match status" value="1"/>
</dbReference>
<dbReference type="Proteomes" id="UP000215509">
    <property type="component" value="Unassembled WGS sequence"/>
</dbReference>
<keyword evidence="2" id="KW-1003">Cell membrane</keyword>
<dbReference type="GO" id="GO:0005886">
    <property type="term" value="C:plasma membrane"/>
    <property type="evidence" value="ECO:0007669"/>
    <property type="project" value="UniProtKB-SubCell"/>
</dbReference>
<evidence type="ECO:0000256" key="4">
    <source>
        <dbReference type="ARBA" id="ARBA00022989"/>
    </source>
</evidence>